<dbReference type="AlphaFoldDB" id="A0A835QXU3"/>
<dbReference type="Gene3D" id="2.30.30.140">
    <property type="match status" value="1"/>
</dbReference>
<sequence>MAMTSVEAMEVEAISREDGSWHPCCISISSSSPNIGIIVDFGNGTEEDAIYSREDALSRLRFRSTPLQGDECTLVRLGDRVLAMKKDHFKTLFFDAAIVEPKIVKHSRRVHCRCTFEIKWLSSDLEGESETVPSKSILKHCSRSIDDHPVVVDFLKALNSKNGNEVPSFLSFSEESSCEVEFVGILEKQVEEISKLVDGSTASCTDLFLELKSAKVINEKHKASLKESQLPKTNRHGFGRTTRSQSKNQVQTEPAIESVDNPVLTPLAARAALASIVHELPIKSVCHGGDSQQDDTSRAVELPASKVAKSLESNFFLHNEVSLQSKISCPPSKNSCIEAKHDASVASPQCNSEKKHKSKVYLDNDVTRASKGSYDIGDEPVMPNSVSYDKLEISNTTRRLTRSMHKKLDASSIELKGVPGNLQMPSTLSGSALTREILVQNEEDKVSVAKSPSFLFQKEVSVSSNDLVGGKVTEKLPVLGNGTGLTKPATYGGINNSNSSMLLEKDETNTDSGSIIADNLAVPDKYEIKKRKLSAPCDDQHKASSERNVRERKRRTSSSSEDDQGDQKPSSEKKKNASKNSTKRSEKSSTNLVRPRTRSQSATQPHC</sequence>
<dbReference type="OrthoDB" id="759831at2759"/>
<reference evidence="3 4" key="1">
    <citation type="journal article" date="2020" name="Nat. Food">
        <title>A phased Vanilla planifolia genome enables genetic improvement of flavour and production.</title>
        <authorList>
            <person name="Hasing T."/>
            <person name="Tang H."/>
            <person name="Brym M."/>
            <person name="Khazi F."/>
            <person name="Huang T."/>
            <person name="Chambers A.H."/>
        </authorList>
    </citation>
    <scope>NUCLEOTIDE SEQUENCE [LARGE SCALE GENOMIC DNA]</scope>
    <source>
        <tissue evidence="3">Leaf</tissue>
    </source>
</reference>
<protein>
    <recommendedName>
        <fullName evidence="2">SAWADEE domain-containing protein</fullName>
    </recommendedName>
</protein>
<accession>A0A835QXU3</accession>
<dbReference type="EMBL" id="JADCNM010000006">
    <property type="protein sequence ID" value="KAG0479176.1"/>
    <property type="molecule type" value="Genomic_DNA"/>
</dbReference>
<feature type="compositionally biased region" description="Polar residues" evidence="1">
    <location>
        <begin position="588"/>
        <end position="607"/>
    </location>
</feature>
<feature type="compositionally biased region" description="Polar residues" evidence="1">
    <location>
        <begin position="241"/>
        <end position="252"/>
    </location>
</feature>
<gene>
    <name evidence="3" type="ORF">HPP92_013895</name>
</gene>
<evidence type="ECO:0000256" key="1">
    <source>
        <dbReference type="SAM" id="MobiDB-lite"/>
    </source>
</evidence>
<feature type="compositionally biased region" description="Basic and acidic residues" evidence="1">
    <location>
        <begin position="565"/>
        <end position="575"/>
    </location>
</feature>
<evidence type="ECO:0000313" key="4">
    <source>
        <dbReference type="Proteomes" id="UP000639772"/>
    </source>
</evidence>
<proteinExistence type="predicted"/>
<dbReference type="GO" id="GO:0003682">
    <property type="term" value="F:chromatin binding"/>
    <property type="evidence" value="ECO:0007669"/>
    <property type="project" value="InterPro"/>
</dbReference>
<feature type="region of interest" description="Disordered" evidence="1">
    <location>
        <begin position="226"/>
        <end position="254"/>
    </location>
</feature>
<evidence type="ECO:0000313" key="3">
    <source>
        <dbReference type="EMBL" id="KAG0479176.1"/>
    </source>
</evidence>
<organism evidence="3 4">
    <name type="scientific">Vanilla planifolia</name>
    <name type="common">Vanilla</name>
    <dbReference type="NCBI Taxonomy" id="51239"/>
    <lineage>
        <taxon>Eukaryota</taxon>
        <taxon>Viridiplantae</taxon>
        <taxon>Streptophyta</taxon>
        <taxon>Embryophyta</taxon>
        <taxon>Tracheophyta</taxon>
        <taxon>Spermatophyta</taxon>
        <taxon>Magnoliopsida</taxon>
        <taxon>Liliopsida</taxon>
        <taxon>Asparagales</taxon>
        <taxon>Orchidaceae</taxon>
        <taxon>Vanilloideae</taxon>
        <taxon>Vanilleae</taxon>
        <taxon>Vanilla</taxon>
    </lineage>
</organism>
<dbReference type="InterPro" id="IPR039276">
    <property type="entry name" value="SHH1/2"/>
</dbReference>
<dbReference type="PANTHER" id="PTHR33827">
    <property type="entry name" value="PROTEIN SAWADEE HOMEODOMAIN HOMOLOG 2"/>
    <property type="match status" value="1"/>
</dbReference>
<dbReference type="Pfam" id="PF16719">
    <property type="entry name" value="SAWADEE"/>
    <property type="match status" value="1"/>
</dbReference>
<feature type="domain" description="SAWADEE" evidence="2">
    <location>
        <begin position="8"/>
        <end position="137"/>
    </location>
</feature>
<dbReference type="InterPro" id="IPR032001">
    <property type="entry name" value="SAWADEE_dom"/>
</dbReference>
<comment type="caution">
    <text evidence="3">The sequence shown here is derived from an EMBL/GenBank/DDBJ whole genome shotgun (WGS) entry which is preliminary data.</text>
</comment>
<dbReference type="Proteomes" id="UP000639772">
    <property type="component" value="Chromosome 6"/>
</dbReference>
<feature type="compositionally biased region" description="Basic and acidic residues" evidence="1">
    <location>
        <begin position="538"/>
        <end position="549"/>
    </location>
</feature>
<name>A0A835QXU3_VANPL</name>
<dbReference type="PANTHER" id="PTHR33827:SF9">
    <property type="entry name" value="SAWADEE DOMAIN-CONTAINING PROTEIN"/>
    <property type="match status" value="1"/>
</dbReference>
<evidence type="ECO:0000259" key="2">
    <source>
        <dbReference type="Pfam" id="PF16719"/>
    </source>
</evidence>
<feature type="region of interest" description="Disordered" evidence="1">
    <location>
        <begin position="531"/>
        <end position="607"/>
    </location>
</feature>